<evidence type="ECO:0000256" key="5">
    <source>
        <dbReference type="ARBA" id="ARBA00022989"/>
    </source>
</evidence>
<dbReference type="eggNOG" id="COG0601">
    <property type="taxonomic scope" value="Bacteria"/>
</dbReference>
<feature type="transmembrane region" description="Helical" evidence="7">
    <location>
        <begin position="172"/>
        <end position="191"/>
    </location>
</feature>
<feature type="domain" description="ABC transmembrane type-1" evidence="8">
    <location>
        <begin position="94"/>
        <end position="295"/>
    </location>
</feature>
<feature type="transmembrane region" description="Helical" evidence="7">
    <location>
        <begin position="226"/>
        <end position="252"/>
    </location>
</feature>
<feature type="transmembrane region" description="Helical" evidence="7">
    <location>
        <begin position="272"/>
        <end position="295"/>
    </location>
</feature>
<dbReference type="Proteomes" id="UP000053675">
    <property type="component" value="Unassembled WGS sequence"/>
</dbReference>
<organism evidence="9 10">
    <name type="scientific">Nitratireductor basaltis</name>
    <dbReference type="NCBI Taxonomy" id="472175"/>
    <lineage>
        <taxon>Bacteria</taxon>
        <taxon>Pseudomonadati</taxon>
        <taxon>Pseudomonadota</taxon>
        <taxon>Alphaproteobacteria</taxon>
        <taxon>Hyphomicrobiales</taxon>
        <taxon>Phyllobacteriaceae</taxon>
        <taxon>Nitratireductor</taxon>
    </lineage>
</organism>
<dbReference type="AlphaFoldDB" id="A0A084U568"/>
<dbReference type="GO" id="GO:0005886">
    <property type="term" value="C:plasma membrane"/>
    <property type="evidence" value="ECO:0007669"/>
    <property type="project" value="UniProtKB-SubCell"/>
</dbReference>
<evidence type="ECO:0000256" key="3">
    <source>
        <dbReference type="ARBA" id="ARBA00022475"/>
    </source>
</evidence>
<dbReference type="EMBL" id="JMQM01000003">
    <property type="protein sequence ID" value="KFB08104.1"/>
    <property type="molecule type" value="Genomic_DNA"/>
</dbReference>
<dbReference type="RefSeq" id="WP_036486728.1">
    <property type="nucleotide sequence ID" value="NZ_JMQM01000003.1"/>
</dbReference>
<evidence type="ECO:0000256" key="2">
    <source>
        <dbReference type="ARBA" id="ARBA00022448"/>
    </source>
</evidence>
<keyword evidence="3" id="KW-1003">Cell membrane</keyword>
<dbReference type="PANTHER" id="PTHR43163">
    <property type="entry name" value="DIPEPTIDE TRANSPORT SYSTEM PERMEASE PROTEIN DPPB-RELATED"/>
    <property type="match status" value="1"/>
</dbReference>
<evidence type="ECO:0000259" key="8">
    <source>
        <dbReference type="PROSITE" id="PS50928"/>
    </source>
</evidence>
<keyword evidence="2 7" id="KW-0813">Transport</keyword>
<dbReference type="Pfam" id="PF19300">
    <property type="entry name" value="BPD_transp_1_N"/>
    <property type="match status" value="1"/>
</dbReference>
<protein>
    <submittedName>
        <fullName evidence="9">Binding-protein-dependent transport systems inner membrane component</fullName>
    </submittedName>
</protein>
<keyword evidence="6 7" id="KW-0472">Membrane</keyword>
<feature type="transmembrane region" description="Helical" evidence="7">
    <location>
        <begin position="100"/>
        <end position="122"/>
    </location>
</feature>
<evidence type="ECO:0000256" key="1">
    <source>
        <dbReference type="ARBA" id="ARBA00004651"/>
    </source>
</evidence>
<name>A0A084U568_9HYPH</name>
<feature type="transmembrane region" description="Helical" evidence="7">
    <location>
        <begin position="134"/>
        <end position="160"/>
    </location>
</feature>
<reference evidence="9 10" key="1">
    <citation type="submission" date="2014-05" db="EMBL/GenBank/DDBJ databases">
        <title>Draft Genome Sequence of Nitratireductor basaltis Strain UMTGB225, A Marine Bacterium Isolated from Green Barrel Tunicate.</title>
        <authorList>
            <person name="Gan H.Y."/>
        </authorList>
    </citation>
    <scope>NUCLEOTIDE SEQUENCE [LARGE SCALE GENOMIC DNA]</scope>
    <source>
        <strain evidence="9 10">UMTGB225</strain>
    </source>
</reference>
<comment type="similarity">
    <text evidence="7">Belongs to the binding-protein-dependent transport system permease family.</text>
</comment>
<evidence type="ECO:0000256" key="4">
    <source>
        <dbReference type="ARBA" id="ARBA00022692"/>
    </source>
</evidence>
<dbReference type="PROSITE" id="PS50928">
    <property type="entry name" value="ABC_TM1"/>
    <property type="match status" value="1"/>
</dbReference>
<evidence type="ECO:0000313" key="10">
    <source>
        <dbReference type="Proteomes" id="UP000053675"/>
    </source>
</evidence>
<keyword evidence="10" id="KW-1185">Reference proteome</keyword>
<comment type="caution">
    <text evidence="9">The sequence shown here is derived from an EMBL/GenBank/DDBJ whole genome shotgun (WGS) entry which is preliminary data.</text>
</comment>
<dbReference type="GO" id="GO:0055085">
    <property type="term" value="P:transmembrane transport"/>
    <property type="evidence" value="ECO:0007669"/>
    <property type="project" value="InterPro"/>
</dbReference>
<dbReference type="SUPFAM" id="SSF161098">
    <property type="entry name" value="MetI-like"/>
    <property type="match status" value="1"/>
</dbReference>
<sequence>MVVFLAKRAGQALVAIFGVMTLVFFIQRLTGDPTYLLVPETATQEDIEAMRQSLGLDRPLLVQYLSFLADIVRFDLGRSFIQNIPVTDIVASRLPYTLQLAGGALFVAFVIGLPIGLILALARKYKSSNILMGVVLAAQSLPTFWSGILMIMVFGVWLGWLPPSGSGTFAHLIMPSIALGLLSMATYARIARSSVLDELSKDYVRSARARGVPQGRLVRRHLLRNSVIPVISITALEISQLLAGAVIVETVFAWPGLGLLTVQSVVARDFVVVQGVVLLGAFVTIAVNFIADILYSVVDPRIRLDGAGQ</sequence>
<accession>A0A084U568</accession>
<feature type="transmembrane region" description="Helical" evidence="7">
    <location>
        <begin position="12"/>
        <end position="30"/>
    </location>
</feature>
<gene>
    <name evidence="9" type="ORF">EL18_03314</name>
</gene>
<dbReference type="Pfam" id="PF00528">
    <property type="entry name" value="BPD_transp_1"/>
    <property type="match status" value="1"/>
</dbReference>
<proteinExistence type="inferred from homology"/>
<dbReference type="PATRIC" id="fig|472175.3.peg.3311"/>
<keyword evidence="4 7" id="KW-0812">Transmembrane</keyword>
<dbReference type="Gene3D" id="1.10.3720.10">
    <property type="entry name" value="MetI-like"/>
    <property type="match status" value="1"/>
</dbReference>
<dbReference type="InterPro" id="IPR035906">
    <property type="entry name" value="MetI-like_sf"/>
</dbReference>
<keyword evidence="5 7" id="KW-1133">Transmembrane helix</keyword>
<dbReference type="InterPro" id="IPR045621">
    <property type="entry name" value="BPD_transp_1_N"/>
</dbReference>
<dbReference type="OrthoDB" id="9807402at2"/>
<comment type="subcellular location">
    <subcellularLocation>
        <location evidence="1 7">Cell membrane</location>
        <topology evidence="1 7">Multi-pass membrane protein</topology>
    </subcellularLocation>
</comment>
<dbReference type="InterPro" id="IPR000515">
    <property type="entry name" value="MetI-like"/>
</dbReference>
<evidence type="ECO:0000313" key="9">
    <source>
        <dbReference type="EMBL" id="KFB08104.1"/>
    </source>
</evidence>
<evidence type="ECO:0000256" key="6">
    <source>
        <dbReference type="ARBA" id="ARBA00023136"/>
    </source>
</evidence>
<dbReference type="CDD" id="cd06261">
    <property type="entry name" value="TM_PBP2"/>
    <property type="match status" value="1"/>
</dbReference>
<evidence type="ECO:0000256" key="7">
    <source>
        <dbReference type="RuleBase" id="RU363032"/>
    </source>
</evidence>
<dbReference type="PANTHER" id="PTHR43163:SF6">
    <property type="entry name" value="DIPEPTIDE TRANSPORT SYSTEM PERMEASE PROTEIN DPPB-RELATED"/>
    <property type="match status" value="1"/>
</dbReference>
<dbReference type="STRING" id="472175.EL18_03314"/>